<keyword evidence="2" id="KW-1185">Reference proteome</keyword>
<evidence type="ECO:0000313" key="1">
    <source>
        <dbReference type="EMBL" id="CAH8359854.1"/>
    </source>
</evidence>
<dbReference type="Pfam" id="PF13857">
    <property type="entry name" value="Ank_5"/>
    <property type="match status" value="1"/>
</dbReference>
<evidence type="ECO:0008006" key="3">
    <source>
        <dbReference type="Google" id="ProtNLM"/>
    </source>
</evidence>
<dbReference type="InterPro" id="IPR002110">
    <property type="entry name" value="Ankyrin_rpt"/>
</dbReference>
<sequence length="167" mass="18496">MCTAGINGVESSYFFLPPLPICDSGYFSMGLTLKLANNDLRLEDWQELTIFDLISDEEPMDSISIPIPSSAPSSPLKSKPGNCFNIRGFVIIVGLLLEKGADVNSRNYCGHTALMQACRYGHWEVVQTLLLFRCNDPYFRMTCDVAPLLGYSKPALIESSFSLLCII</sequence>
<evidence type="ECO:0000313" key="2">
    <source>
        <dbReference type="Proteomes" id="UP001642260"/>
    </source>
</evidence>
<dbReference type="Proteomes" id="UP001642260">
    <property type="component" value="Unassembled WGS sequence"/>
</dbReference>
<dbReference type="AlphaFoldDB" id="A0ABC8KRV4"/>
<accession>A0ABC8KRV4</accession>
<dbReference type="Gene3D" id="1.25.40.20">
    <property type="entry name" value="Ankyrin repeat-containing domain"/>
    <property type="match status" value="1"/>
</dbReference>
<organism evidence="1 2">
    <name type="scientific">Eruca vesicaria subsp. sativa</name>
    <name type="common">Garden rocket</name>
    <name type="synonym">Eruca sativa</name>
    <dbReference type="NCBI Taxonomy" id="29727"/>
    <lineage>
        <taxon>Eukaryota</taxon>
        <taxon>Viridiplantae</taxon>
        <taxon>Streptophyta</taxon>
        <taxon>Embryophyta</taxon>
        <taxon>Tracheophyta</taxon>
        <taxon>Spermatophyta</taxon>
        <taxon>Magnoliopsida</taxon>
        <taxon>eudicotyledons</taxon>
        <taxon>Gunneridae</taxon>
        <taxon>Pentapetalae</taxon>
        <taxon>rosids</taxon>
        <taxon>malvids</taxon>
        <taxon>Brassicales</taxon>
        <taxon>Brassicaceae</taxon>
        <taxon>Brassiceae</taxon>
        <taxon>Eruca</taxon>
    </lineage>
</organism>
<dbReference type="SUPFAM" id="SSF48403">
    <property type="entry name" value="Ankyrin repeat"/>
    <property type="match status" value="1"/>
</dbReference>
<reference evidence="1 2" key="1">
    <citation type="submission" date="2022-03" db="EMBL/GenBank/DDBJ databases">
        <authorList>
            <person name="Macdonald S."/>
            <person name="Ahmed S."/>
            <person name="Newling K."/>
        </authorList>
    </citation>
    <scope>NUCLEOTIDE SEQUENCE [LARGE SCALE GENOMIC DNA]</scope>
</reference>
<name>A0ABC8KRV4_ERUVS</name>
<dbReference type="InterPro" id="IPR036770">
    <property type="entry name" value="Ankyrin_rpt-contain_sf"/>
</dbReference>
<comment type="caution">
    <text evidence="1">The sequence shown here is derived from an EMBL/GenBank/DDBJ whole genome shotgun (WGS) entry which is preliminary data.</text>
</comment>
<proteinExistence type="predicted"/>
<dbReference type="EMBL" id="CAKOAT010275154">
    <property type="protein sequence ID" value="CAH8359854.1"/>
    <property type="molecule type" value="Genomic_DNA"/>
</dbReference>
<gene>
    <name evidence="1" type="ORF">ERUC_LOCUS25610</name>
</gene>
<protein>
    <recommendedName>
        <fullName evidence="3">ANK_REP_REGION domain-containing protein</fullName>
    </recommendedName>
</protein>